<evidence type="ECO:0000313" key="1">
    <source>
        <dbReference type="EMBL" id="MFC3908504.1"/>
    </source>
</evidence>
<comment type="caution">
    <text evidence="1">The sequence shown here is derived from an EMBL/GenBank/DDBJ whole genome shotgun (WGS) entry which is preliminary data.</text>
</comment>
<organism evidence="1 2">
    <name type="scientific">Legionella dresdenensis</name>
    <dbReference type="NCBI Taxonomy" id="450200"/>
    <lineage>
        <taxon>Bacteria</taxon>
        <taxon>Pseudomonadati</taxon>
        <taxon>Pseudomonadota</taxon>
        <taxon>Gammaproteobacteria</taxon>
        <taxon>Legionellales</taxon>
        <taxon>Legionellaceae</taxon>
        <taxon>Legionella</taxon>
    </lineage>
</organism>
<sequence length="158" mass="18054">MGKIKIDDQRIFSNLFHQELIKLCEETINNYKTINNSYHYTISFTHNHGIAGRQRATELLGQIHKTTSTPRLITDLLTFLQNPDNGNLDKHSLRPMLLDSLHKKFEISGYDYFEGESRCDFGSRLKVIARLCNCPELITTDKLSNSLLDKLASSCSFG</sequence>
<accession>A0ABV8CED1</accession>
<proteinExistence type="predicted"/>
<keyword evidence="2" id="KW-1185">Reference proteome</keyword>
<name>A0ABV8CED1_9GAMM</name>
<evidence type="ECO:0000313" key="2">
    <source>
        <dbReference type="Proteomes" id="UP001595758"/>
    </source>
</evidence>
<dbReference type="EMBL" id="JBHSAB010000006">
    <property type="protein sequence ID" value="MFC3908504.1"/>
    <property type="molecule type" value="Genomic_DNA"/>
</dbReference>
<dbReference type="Proteomes" id="UP001595758">
    <property type="component" value="Unassembled WGS sequence"/>
</dbReference>
<protein>
    <recommendedName>
        <fullName evidence="3">Dot/Icm T4SS effector</fullName>
    </recommendedName>
</protein>
<gene>
    <name evidence="1" type="ORF">ACFORL_05375</name>
</gene>
<dbReference type="RefSeq" id="WP_382341855.1">
    <property type="nucleotide sequence ID" value="NZ_JBHSAB010000006.1"/>
</dbReference>
<evidence type="ECO:0008006" key="3">
    <source>
        <dbReference type="Google" id="ProtNLM"/>
    </source>
</evidence>
<reference evidence="2" key="1">
    <citation type="journal article" date="2019" name="Int. J. Syst. Evol. Microbiol.">
        <title>The Global Catalogue of Microorganisms (GCM) 10K type strain sequencing project: providing services to taxonomists for standard genome sequencing and annotation.</title>
        <authorList>
            <consortium name="The Broad Institute Genomics Platform"/>
            <consortium name="The Broad Institute Genome Sequencing Center for Infectious Disease"/>
            <person name="Wu L."/>
            <person name="Ma J."/>
        </authorList>
    </citation>
    <scope>NUCLEOTIDE SEQUENCE [LARGE SCALE GENOMIC DNA]</scope>
    <source>
        <strain evidence="2">CCUG 59858</strain>
    </source>
</reference>